<sequence>MASSSSKKRKRGADDAHKASLKISSQPVSQLGPVLASFPALHPPESTAFQCWSRDEKKNSDEPFVNRRTFVGGEADAVEFSTSHDSELQQSAAGCSYLIGVHDKRTNTTTLRPAPLHILVRQVKALKNLAPMQISSEDRMHMRNQLGETFGTKRAKAAIRAQERNRVDVDAMRGVASHLQDTIQENTGSLPTREEAKASADSNRLIPPHDANAQRPDDVYAIHDIIPDNELNALSVSAFKAAETDLQRVALLPYSKSHWVNQHLRLLFSAPKLKKSEMKILLYISSMFAFKTAQRIVSDKEALQKRLSSVPGPVLDGLLSRFTESARNTSVVQVTTQSETMLLTYMFALCLRLDDYATDTTLIAHDLSMPVTNVNTLFKSLGCKVEKLGPTELKWLGLPDTAGQTKRAILKVPVEFPQARNKRTRR</sequence>
<evidence type="ECO:0000313" key="7">
    <source>
        <dbReference type="EMBL" id="GBE87161.1"/>
    </source>
</evidence>
<dbReference type="InParanoid" id="A0A401GY91"/>
<keyword evidence="8" id="KW-1185">Reference proteome</keyword>
<accession>A0A401GY91</accession>
<protein>
    <submittedName>
        <fullName evidence="7">DNA-directed RNA polymerase I subunit rpa49</fullName>
    </submittedName>
</protein>
<evidence type="ECO:0000256" key="2">
    <source>
        <dbReference type="ARBA" id="ARBA00009430"/>
    </source>
</evidence>
<evidence type="ECO:0000256" key="3">
    <source>
        <dbReference type="ARBA" id="ARBA00022478"/>
    </source>
</evidence>
<evidence type="ECO:0000256" key="5">
    <source>
        <dbReference type="ARBA" id="ARBA00023242"/>
    </source>
</evidence>
<comment type="similarity">
    <text evidence="2">Belongs to the eukaryotic RPA49/POLR1E RNA polymerase subunit family.</text>
</comment>
<evidence type="ECO:0000256" key="6">
    <source>
        <dbReference type="SAM" id="MobiDB-lite"/>
    </source>
</evidence>
<dbReference type="AlphaFoldDB" id="A0A401GY91"/>
<proteinExistence type="inferred from homology"/>
<keyword evidence="4" id="KW-0804">Transcription</keyword>
<dbReference type="PANTHER" id="PTHR14440">
    <property type="entry name" value="DNA-DIRECTED RNA POLYMERASE I SUBUNIT RPA49"/>
    <property type="match status" value="1"/>
</dbReference>
<comment type="caution">
    <text evidence="7">The sequence shown here is derived from an EMBL/GenBank/DDBJ whole genome shotgun (WGS) entry which is preliminary data.</text>
</comment>
<feature type="region of interest" description="Disordered" evidence="6">
    <location>
        <begin position="1"/>
        <end position="25"/>
    </location>
</feature>
<dbReference type="RefSeq" id="XP_027618074.1">
    <property type="nucleotide sequence ID" value="XM_027762273.1"/>
</dbReference>
<dbReference type="FunCoup" id="A0A401GY91">
    <property type="interactions" value="201"/>
</dbReference>
<dbReference type="GO" id="GO:0005730">
    <property type="term" value="C:nucleolus"/>
    <property type="evidence" value="ECO:0007669"/>
    <property type="project" value="UniProtKB-SubCell"/>
</dbReference>
<feature type="compositionally biased region" description="Basic residues" evidence="6">
    <location>
        <begin position="1"/>
        <end position="11"/>
    </location>
</feature>
<dbReference type="STRING" id="139825.A0A401GY91"/>
<gene>
    <name evidence="7" type="ORF">SCP_1004080</name>
</gene>
<feature type="region of interest" description="Disordered" evidence="6">
    <location>
        <begin position="182"/>
        <end position="214"/>
    </location>
</feature>
<keyword evidence="5" id="KW-0539">Nucleus</keyword>
<dbReference type="Proteomes" id="UP000287166">
    <property type="component" value="Unassembled WGS sequence"/>
</dbReference>
<reference evidence="7 8" key="1">
    <citation type="journal article" date="2018" name="Sci. Rep.">
        <title>Genome sequence of the cauliflower mushroom Sparassis crispa (Hanabiratake) and its association with beneficial usage.</title>
        <authorList>
            <person name="Kiyama R."/>
            <person name="Furutani Y."/>
            <person name="Kawaguchi K."/>
            <person name="Nakanishi T."/>
        </authorList>
    </citation>
    <scope>NUCLEOTIDE SEQUENCE [LARGE SCALE GENOMIC DNA]</scope>
</reference>
<dbReference type="GO" id="GO:0000428">
    <property type="term" value="C:DNA-directed RNA polymerase complex"/>
    <property type="evidence" value="ECO:0007669"/>
    <property type="project" value="UniProtKB-KW"/>
</dbReference>
<dbReference type="OrthoDB" id="532500at2759"/>
<dbReference type="GO" id="GO:0003677">
    <property type="term" value="F:DNA binding"/>
    <property type="evidence" value="ECO:0007669"/>
    <property type="project" value="InterPro"/>
</dbReference>
<evidence type="ECO:0000256" key="4">
    <source>
        <dbReference type="ARBA" id="ARBA00023163"/>
    </source>
</evidence>
<dbReference type="GO" id="GO:0006351">
    <property type="term" value="P:DNA-templated transcription"/>
    <property type="evidence" value="ECO:0007669"/>
    <property type="project" value="InterPro"/>
</dbReference>
<comment type="subcellular location">
    <subcellularLocation>
        <location evidence="1">Nucleus</location>
        <location evidence="1">Nucleolus</location>
    </subcellularLocation>
</comment>
<name>A0A401GY91_9APHY</name>
<dbReference type="Pfam" id="PF06870">
    <property type="entry name" value="RNA_pol_I_A49"/>
    <property type="match status" value="1"/>
</dbReference>
<keyword evidence="3 7" id="KW-0240">DNA-directed RNA polymerase</keyword>
<evidence type="ECO:0000313" key="8">
    <source>
        <dbReference type="Proteomes" id="UP000287166"/>
    </source>
</evidence>
<organism evidence="7 8">
    <name type="scientific">Sparassis crispa</name>
    <dbReference type="NCBI Taxonomy" id="139825"/>
    <lineage>
        <taxon>Eukaryota</taxon>
        <taxon>Fungi</taxon>
        <taxon>Dikarya</taxon>
        <taxon>Basidiomycota</taxon>
        <taxon>Agaricomycotina</taxon>
        <taxon>Agaricomycetes</taxon>
        <taxon>Polyporales</taxon>
        <taxon>Sparassidaceae</taxon>
        <taxon>Sparassis</taxon>
    </lineage>
</organism>
<dbReference type="InterPro" id="IPR009668">
    <property type="entry name" value="RNA_pol-assoc_fac_A49-like"/>
</dbReference>
<dbReference type="GeneID" id="38784078"/>
<evidence type="ECO:0000256" key="1">
    <source>
        <dbReference type="ARBA" id="ARBA00004604"/>
    </source>
</evidence>
<dbReference type="EMBL" id="BFAD01000010">
    <property type="protein sequence ID" value="GBE87161.1"/>
    <property type="molecule type" value="Genomic_DNA"/>
</dbReference>